<evidence type="ECO:0000259" key="1">
    <source>
        <dbReference type="PROSITE" id="PS50994"/>
    </source>
</evidence>
<organism evidence="2 3">
    <name type="scientific">Sesamum angolense</name>
    <dbReference type="NCBI Taxonomy" id="2727404"/>
    <lineage>
        <taxon>Eukaryota</taxon>
        <taxon>Viridiplantae</taxon>
        <taxon>Streptophyta</taxon>
        <taxon>Embryophyta</taxon>
        <taxon>Tracheophyta</taxon>
        <taxon>Spermatophyta</taxon>
        <taxon>Magnoliopsida</taxon>
        <taxon>eudicotyledons</taxon>
        <taxon>Gunneridae</taxon>
        <taxon>Pentapetalae</taxon>
        <taxon>asterids</taxon>
        <taxon>lamiids</taxon>
        <taxon>Lamiales</taxon>
        <taxon>Pedaliaceae</taxon>
        <taxon>Sesamum</taxon>
    </lineage>
</organism>
<gene>
    <name evidence="2" type="ORF">Sango_0816300</name>
</gene>
<dbReference type="Pfam" id="PF22936">
    <property type="entry name" value="Pol_BBD"/>
    <property type="match status" value="1"/>
</dbReference>
<dbReference type="PANTHER" id="PTHR47592:SF30">
    <property type="entry name" value="CCHC-TYPE DOMAIN-CONTAINING PROTEIN"/>
    <property type="match status" value="1"/>
</dbReference>
<dbReference type="GO" id="GO:0003676">
    <property type="term" value="F:nucleic acid binding"/>
    <property type="evidence" value="ECO:0007669"/>
    <property type="project" value="InterPro"/>
</dbReference>
<dbReference type="GO" id="GO:0015074">
    <property type="term" value="P:DNA integration"/>
    <property type="evidence" value="ECO:0007669"/>
    <property type="project" value="InterPro"/>
</dbReference>
<evidence type="ECO:0000313" key="2">
    <source>
        <dbReference type="EMBL" id="KAK4404477.1"/>
    </source>
</evidence>
<dbReference type="Gene3D" id="3.30.420.10">
    <property type="entry name" value="Ribonuclease H-like superfamily/Ribonuclease H"/>
    <property type="match status" value="1"/>
</dbReference>
<dbReference type="AlphaFoldDB" id="A0AAE2C0F3"/>
<dbReference type="InterPro" id="IPR036397">
    <property type="entry name" value="RNaseH_sf"/>
</dbReference>
<dbReference type="PROSITE" id="PS50994">
    <property type="entry name" value="INTEGRASE"/>
    <property type="match status" value="1"/>
</dbReference>
<dbReference type="InterPro" id="IPR054722">
    <property type="entry name" value="PolX-like_BBD"/>
</dbReference>
<name>A0AAE2C0F3_9LAMI</name>
<dbReference type="Pfam" id="PF14223">
    <property type="entry name" value="Retrotran_gag_2"/>
    <property type="match status" value="1"/>
</dbReference>
<dbReference type="InterPro" id="IPR001584">
    <property type="entry name" value="Integrase_cat-core"/>
</dbReference>
<reference evidence="2" key="1">
    <citation type="submission" date="2020-06" db="EMBL/GenBank/DDBJ databases">
        <authorList>
            <person name="Li T."/>
            <person name="Hu X."/>
            <person name="Zhang T."/>
            <person name="Song X."/>
            <person name="Zhang H."/>
            <person name="Dai N."/>
            <person name="Sheng W."/>
            <person name="Hou X."/>
            <person name="Wei L."/>
        </authorList>
    </citation>
    <scope>NUCLEOTIDE SEQUENCE</scope>
    <source>
        <strain evidence="2">K16</strain>
        <tissue evidence="2">Leaf</tissue>
    </source>
</reference>
<dbReference type="EMBL" id="JACGWL010000004">
    <property type="protein sequence ID" value="KAK4404477.1"/>
    <property type="molecule type" value="Genomic_DNA"/>
</dbReference>
<feature type="domain" description="Integrase catalytic" evidence="1">
    <location>
        <begin position="344"/>
        <end position="522"/>
    </location>
</feature>
<dbReference type="SUPFAM" id="SSF53098">
    <property type="entry name" value="Ribonuclease H-like"/>
    <property type="match status" value="1"/>
</dbReference>
<dbReference type="InterPro" id="IPR013103">
    <property type="entry name" value="RVT_2"/>
</dbReference>
<dbReference type="Proteomes" id="UP001289374">
    <property type="component" value="Unassembled WGS sequence"/>
</dbReference>
<dbReference type="InterPro" id="IPR012337">
    <property type="entry name" value="RNaseH-like_sf"/>
</dbReference>
<comment type="caution">
    <text evidence="2">The sequence shown here is derived from an EMBL/GenBank/DDBJ whole genome shotgun (WGS) entry which is preliminary data.</text>
</comment>
<accession>A0AAE2C0F3</accession>
<proteinExistence type="predicted"/>
<evidence type="ECO:0000313" key="3">
    <source>
        <dbReference type="Proteomes" id="UP001289374"/>
    </source>
</evidence>
<sequence length="647" mass="74025">MEPLDGTNYNRWSQKLLIFFEQLDVDYVVFQNPPETPVEASVLAITTTDTTTIGTTKSEDEAKHKYDRDNKTVRGHLLNHMNNSLFDLFVNYRSAKDIWTTLETRYGGDDAGRKKYFVGKWLQFQMIDEKPIMDQIHEYENLVADVLSEGMKMCEILQTNVLLAKFPSTWSEYRNHLKHKKRDLTLQGLIDHMRTEEANRLKDKETSLSSLSIKANLVESARSKDMFYQNKGKKFQKNNHHKSFKAPDEAYLVENKEDWILDTGAFRHFCSNKALIHELLETTDGECVFMGNSTTAGVLGKGKILLKLTSGKTLALIDVLYVPSLRRNLVSGRKGYSSDGLFVLNTIPVMFNKNSSNSAYLIESIDVWHEAKYAKKPFKSVTSRSIEVLELIHSDLADFKNTLNKGDEATEMFLKFKVEVENQLEKKIKRLRSNRGGEYKTKFLKEFCEINGTIYEMSATYTPQQNGIAERKNRTLKEMMNAMLLSSETIKETKRFLLAQFDMKDLGEADVILGVKIRKTENGYSLCQSQYIKKILEKFGYQDEIPTRTPYDPSICLKKNKGDSVSQAEYAKIVGSVMFLMNYTRPNITYAHCPEVNGCGDISPWLALSPESNMTDRACMRRSPLAPKACVMQVLILYTARGECYAL</sequence>
<keyword evidence="3" id="KW-1185">Reference proteome</keyword>
<reference evidence="2" key="2">
    <citation type="journal article" date="2024" name="Plant">
        <title>Genomic evolution and insights into agronomic trait innovations of Sesamum species.</title>
        <authorList>
            <person name="Miao H."/>
            <person name="Wang L."/>
            <person name="Qu L."/>
            <person name="Liu H."/>
            <person name="Sun Y."/>
            <person name="Le M."/>
            <person name="Wang Q."/>
            <person name="Wei S."/>
            <person name="Zheng Y."/>
            <person name="Lin W."/>
            <person name="Duan Y."/>
            <person name="Cao H."/>
            <person name="Xiong S."/>
            <person name="Wang X."/>
            <person name="Wei L."/>
            <person name="Li C."/>
            <person name="Ma Q."/>
            <person name="Ju M."/>
            <person name="Zhao R."/>
            <person name="Li G."/>
            <person name="Mu C."/>
            <person name="Tian Q."/>
            <person name="Mei H."/>
            <person name="Zhang T."/>
            <person name="Gao T."/>
            <person name="Zhang H."/>
        </authorList>
    </citation>
    <scope>NUCLEOTIDE SEQUENCE</scope>
    <source>
        <strain evidence="2">K16</strain>
    </source>
</reference>
<dbReference type="Pfam" id="PF07727">
    <property type="entry name" value="RVT_2"/>
    <property type="match status" value="1"/>
</dbReference>
<protein>
    <submittedName>
        <fullName evidence="2">Retrovirus-related Pol polyprotein from transposon TNT 1-94</fullName>
    </submittedName>
</protein>
<dbReference type="PANTHER" id="PTHR47592">
    <property type="entry name" value="PBF68 PROTEIN"/>
    <property type="match status" value="1"/>
</dbReference>